<evidence type="ECO:0000256" key="1">
    <source>
        <dbReference type="ARBA" id="ARBA00022801"/>
    </source>
</evidence>
<dbReference type="OrthoDB" id="255603at2"/>
<reference evidence="3 4" key="1">
    <citation type="submission" date="2018-11" db="EMBL/GenBank/DDBJ databases">
        <authorList>
            <person name="Li F."/>
        </authorList>
    </citation>
    <scope>NUCLEOTIDE SEQUENCE [LARGE SCALE GENOMIC DNA]</scope>
    <source>
        <strain evidence="3 4">Gsoil 097</strain>
    </source>
</reference>
<evidence type="ECO:0000313" key="4">
    <source>
        <dbReference type="Proteomes" id="UP000267128"/>
    </source>
</evidence>
<dbReference type="Pfam" id="PF20434">
    <property type="entry name" value="BD-FAE"/>
    <property type="match status" value="1"/>
</dbReference>
<dbReference type="InterPro" id="IPR029058">
    <property type="entry name" value="AB_hydrolase_fold"/>
</dbReference>
<organism evidence="3 4">
    <name type="scientific">Nocardioides marmoriginsengisoli</name>
    <dbReference type="NCBI Taxonomy" id="661483"/>
    <lineage>
        <taxon>Bacteria</taxon>
        <taxon>Bacillati</taxon>
        <taxon>Actinomycetota</taxon>
        <taxon>Actinomycetes</taxon>
        <taxon>Propionibacteriales</taxon>
        <taxon>Nocardioidaceae</taxon>
        <taxon>Nocardioides</taxon>
    </lineage>
</organism>
<evidence type="ECO:0000259" key="2">
    <source>
        <dbReference type="Pfam" id="PF20434"/>
    </source>
</evidence>
<comment type="caution">
    <text evidence="3">The sequence shown here is derived from an EMBL/GenBank/DDBJ whole genome shotgun (WGS) entry which is preliminary data.</text>
</comment>
<gene>
    <name evidence="3" type="ORF">EFK50_20675</name>
</gene>
<keyword evidence="4" id="KW-1185">Reference proteome</keyword>
<dbReference type="InterPro" id="IPR049492">
    <property type="entry name" value="BD-FAE-like_dom"/>
</dbReference>
<dbReference type="Gene3D" id="3.40.50.1820">
    <property type="entry name" value="alpha/beta hydrolase"/>
    <property type="match status" value="1"/>
</dbReference>
<dbReference type="RefSeq" id="WP_123229614.1">
    <property type="nucleotide sequence ID" value="NZ_RJSE01000009.1"/>
</dbReference>
<dbReference type="GO" id="GO:0016787">
    <property type="term" value="F:hydrolase activity"/>
    <property type="evidence" value="ECO:0007669"/>
    <property type="project" value="UniProtKB-KW"/>
</dbReference>
<dbReference type="EMBL" id="RJSE01000009">
    <property type="protein sequence ID" value="RNL60860.1"/>
    <property type="molecule type" value="Genomic_DNA"/>
</dbReference>
<dbReference type="PANTHER" id="PTHR48081">
    <property type="entry name" value="AB HYDROLASE SUPERFAMILY PROTEIN C4A8.06C"/>
    <property type="match status" value="1"/>
</dbReference>
<accession>A0A3N0CBP5</accession>
<dbReference type="AlphaFoldDB" id="A0A3N0CBP5"/>
<protein>
    <submittedName>
        <fullName evidence="3">Alpha/beta hydrolase</fullName>
    </submittedName>
</protein>
<evidence type="ECO:0000313" key="3">
    <source>
        <dbReference type="EMBL" id="RNL60860.1"/>
    </source>
</evidence>
<dbReference type="Proteomes" id="UP000267128">
    <property type="component" value="Unassembled WGS sequence"/>
</dbReference>
<proteinExistence type="predicted"/>
<name>A0A3N0CBP5_9ACTN</name>
<feature type="domain" description="BD-FAE-like" evidence="2">
    <location>
        <begin position="28"/>
        <end position="202"/>
    </location>
</feature>
<dbReference type="SUPFAM" id="SSF53474">
    <property type="entry name" value="alpha/beta-Hydrolases"/>
    <property type="match status" value="1"/>
</dbReference>
<dbReference type="InterPro" id="IPR050300">
    <property type="entry name" value="GDXG_lipolytic_enzyme"/>
</dbReference>
<sequence length="242" mass="24910">MPSERGSDKIAYGKHPDQYGVLALPDGKPLGLVVLIHGGFWTDSYGADLMEPIAADLRTRGYATWNLEYRRVGGDGGYPATLEDVAQGIDHVRHIDVDAPVTVIGHSAGGHLGVWAASRSERTPGGKPAVLAETTISLSGVLDLGSAAADGLGNGAVAAFLGSADPDEQQLADPIQLVPAHGSVVAVHARDDRTVPLSQSRSYVDADLAAGGAAGLVQVPGDHFALIDPSSAAWAKVLTQLG</sequence>
<keyword evidence="1 3" id="KW-0378">Hydrolase</keyword>